<feature type="transmembrane region" description="Helical" evidence="2">
    <location>
        <begin position="40"/>
        <end position="60"/>
    </location>
</feature>
<keyword evidence="2" id="KW-0812">Transmembrane</keyword>
<keyword evidence="2" id="KW-1133">Transmembrane helix</keyword>
<keyword evidence="2" id="KW-0472">Membrane</keyword>
<feature type="compositionally biased region" description="Gly residues" evidence="1">
    <location>
        <begin position="97"/>
        <end position="116"/>
    </location>
</feature>
<sequence>MDILIIISIFFISALFWLNILASISLRYDQTLDSFQKKAQSVFVWLIPFIGASFVLRMVYEHSPEAIPTKLIPWPFKKIIYGRPDKRDSNTQSSGVGYDGGGSSGSSGDGGGGGGE</sequence>
<name>A0A3B0XX22_9ZZZZ</name>
<dbReference type="EMBL" id="UOFH01000162">
    <property type="protein sequence ID" value="VAW60774.1"/>
    <property type="molecule type" value="Genomic_DNA"/>
</dbReference>
<accession>A0A3B0XX22</accession>
<gene>
    <name evidence="3" type="ORF">MNBD_GAMMA08-1325</name>
</gene>
<organism evidence="3">
    <name type="scientific">hydrothermal vent metagenome</name>
    <dbReference type="NCBI Taxonomy" id="652676"/>
    <lineage>
        <taxon>unclassified sequences</taxon>
        <taxon>metagenomes</taxon>
        <taxon>ecological metagenomes</taxon>
    </lineage>
</organism>
<proteinExistence type="predicted"/>
<evidence type="ECO:0000256" key="2">
    <source>
        <dbReference type="SAM" id="Phobius"/>
    </source>
</evidence>
<feature type="transmembrane region" description="Helical" evidence="2">
    <location>
        <begin position="6"/>
        <end position="28"/>
    </location>
</feature>
<dbReference type="AlphaFoldDB" id="A0A3B0XX22"/>
<reference evidence="3" key="1">
    <citation type="submission" date="2018-06" db="EMBL/GenBank/DDBJ databases">
        <authorList>
            <person name="Zhirakovskaya E."/>
        </authorList>
    </citation>
    <scope>NUCLEOTIDE SEQUENCE</scope>
</reference>
<feature type="region of interest" description="Disordered" evidence="1">
    <location>
        <begin position="83"/>
        <end position="116"/>
    </location>
</feature>
<protein>
    <submittedName>
        <fullName evidence="3">Uncharacterized protein</fullName>
    </submittedName>
</protein>
<evidence type="ECO:0000256" key="1">
    <source>
        <dbReference type="SAM" id="MobiDB-lite"/>
    </source>
</evidence>
<evidence type="ECO:0000313" key="3">
    <source>
        <dbReference type="EMBL" id="VAW60774.1"/>
    </source>
</evidence>